<dbReference type="GO" id="GO:0005829">
    <property type="term" value="C:cytosol"/>
    <property type="evidence" value="ECO:0007669"/>
    <property type="project" value="TreeGrafter"/>
</dbReference>
<evidence type="ECO:0000256" key="6">
    <source>
        <dbReference type="ARBA" id="ARBA00022723"/>
    </source>
</evidence>
<feature type="binding site" evidence="14">
    <location>
        <position position="511"/>
    </location>
    <ligand>
        <name>ATP</name>
        <dbReference type="ChEBI" id="CHEBI:30616"/>
    </ligand>
</feature>
<dbReference type="SUPFAM" id="SSF52540">
    <property type="entry name" value="P-loop containing nucleoside triphosphate hydrolases"/>
    <property type="match status" value="2"/>
</dbReference>
<name>A0A6L5Y1S5_9FIRM</name>
<evidence type="ECO:0000256" key="12">
    <source>
        <dbReference type="ARBA" id="ARBA00023010"/>
    </source>
</evidence>
<dbReference type="SUPFAM" id="SSF81767">
    <property type="entry name" value="Pre-protein crosslinking domain of SecA"/>
    <property type="match status" value="1"/>
</dbReference>
<accession>A0A6L5Y1S5</accession>
<dbReference type="InterPro" id="IPR011116">
    <property type="entry name" value="SecA_Wing/Scaffold"/>
</dbReference>
<dbReference type="Pfam" id="PF01043">
    <property type="entry name" value="SecA_PP_bind"/>
    <property type="match status" value="1"/>
</dbReference>
<evidence type="ECO:0000313" key="21">
    <source>
        <dbReference type="Proteomes" id="UP000482209"/>
    </source>
</evidence>
<dbReference type="PANTHER" id="PTHR30612:SF0">
    <property type="entry name" value="CHLOROPLAST PROTEIN-TRANSPORTING ATPASE"/>
    <property type="match status" value="1"/>
</dbReference>
<dbReference type="InterPro" id="IPR014018">
    <property type="entry name" value="SecA_motor_DEAD"/>
</dbReference>
<dbReference type="Proteomes" id="UP000482209">
    <property type="component" value="Unassembled WGS sequence"/>
</dbReference>
<dbReference type="Pfam" id="PF02810">
    <property type="entry name" value="SEC-C"/>
    <property type="match status" value="1"/>
</dbReference>
<dbReference type="InterPro" id="IPR020937">
    <property type="entry name" value="SecA_CS"/>
</dbReference>
<dbReference type="GO" id="GO:0046872">
    <property type="term" value="F:metal ion binding"/>
    <property type="evidence" value="ECO:0007669"/>
    <property type="project" value="UniProtKB-KW"/>
</dbReference>
<comment type="subunit">
    <text evidence="14">Monomer and homodimer. Part of the essential Sec protein translocation apparatus which comprises SecA, SecYEG and auxiliary proteins SecDF. Other proteins may also be involved.</text>
</comment>
<evidence type="ECO:0000256" key="9">
    <source>
        <dbReference type="ARBA" id="ARBA00022840"/>
    </source>
</evidence>
<dbReference type="InterPro" id="IPR000185">
    <property type="entry name" value="SecA"/>
</dbReference>
<dbReference type="PRINTS" id="PR00906">
    <property type="entry name" value="SECA"/>
</dbReference>
<comment type="cofactor">
    <cofactor evidence="1">
        <name>Zn(2+)</name>
        <dbReference type="ChEBI" id="CHEBI:29105"/>
    </cofactor>
</comment>
<dbReference type="PROSITE" id="PS51194">
    <property type="entry name" value="HELICASE_CTER"/>
    <property type="match status" value="1"/>
</dbReference>
<evidence type="ECO:0000256" key="10">
    <source>
        <dbReference type="ARBA" id="ARBA00022927"/>
    </source>
</evidence>
<dbReference type="InterPro" id="IPR027417">
    <property type="entry name" value="P-loop_NTPase"/>
</dbReference>
<evidence type="ECO:0000256" key="15">
    <source>
        <dbReference type="RuleBase" id="RU003874"/>
    </source>
</evidence>
<dbReference type="Pfam" id="PF07517">
    <property type="entry name" value="SecA_DEAD"/>
    <property type="match status" value="1"/>
</dbReference>
<dbReference type="NCBIfam" id="TIGR00963">
    <property type="entry name" value="secA"/>
    <property type="match status" value="1"/>
</dbReference>
<dbReference type="FunFam" id="3.40.50.300:FF:000334">
    <property type="entry name" value="Protein translocase subunit SecA"/>
    <property type="match status" value="1"/>
</dbReference>
<evidence type="ECO:0000256" key="2">
    <source>
        <dbReference type="ARBA" id="ARBA00007650"/>
    </source>
</evidence>
<comment type="subcellular location">
    <subcellularLocation>
        <location evidence="14">Cell membrane</location>
        <topology evidence="14">Peripheral membrane protein</topology>
        <orientation evidence="14">Cytoplasmic side</orientation>
    </subcellularLocation>
    <subcellularLocation>
        <location evidence="14">Cytoplasm</location>
    </subcellularLocation>
    <text evidence="14">Distribution is 50-50.</text>
</comment>
<dbReference type="GO" id="GO:0065002">
    <property type="term" value="P:intracellular protein transmembrane transport"/>
    <property type="evidence" value="ECO:0007669"/>
    <property type="project" value="UniProtKB-UniRule"/>
</dbReference>
<evidence type="ECO:0000259" key="18">
    <source>
        <dbReference type="PROSITE" id="PS51194"/>
    </source>
</evidence>
<keyword evidence="3 14" id="KW-0813">Transport</keyword>
<dbReference type="FunFam" id="3.90.1440.10:FF:000001">
    <property type="entry name" value="Preprotein translocase subunit SecA"/>
    <property type="match status" value="1"/>
</dbReference>
<dbReference type="CDD" id="cd18803">
    <property type="entry name" value="SF2_C_secA"/>
    <property type="match status" value="1"/>
</dbReference>
<comment type="function">
    <text evidence="14">Part of the Sec protein translocase complex. Interacts with the SecYEG preprotein conducting channel. Has a central role in coupling the hydrolysis of ATP to the transfer of proteins into and across the cell membrane, serving as an ATP-driven molecular motor driving the stepwise translocation of polypeptide chains across the membrane.</text>
</comment>
<gene>
    <name evidence="14 20" type="primary">secA</name>
    <name evidence="20" type="ORF">FYJ58_12465</name>
</gene>
<dbReference type="InterPro" id="IPR036670">
    <property type="entry name" value="SecA_X-link_sf"/>
</dbReference>
<evidence type="ECO:0000256" key="8">
    <source>
        <dbReference type="ARBA" id="ARBA00022833"/>
    </source>
</evidence>
<evidence type="ECO:0000256" key="5">
    <source>
        <dbReference type="ARBA" id="ARBA00022490"/>
    </source>
</evidence>
<keyword evidence="4 14" id="KW-1003">Cell membrane</keyword>
<feature type="binding site" evidence="14">
    <location>
        <position position="85"/>
    </location>
    <ligand>
        <name>ATP</name>
        <dbReference type="ChEBI" id="CHEBI:30616"/>
    </ligand>
</feature>
<evidence type="ECO:0000256" key="3">
    <source>
        <dbReference type="ARBA" id="ARBA00022448"/>
    </source>
</evidence>
<evidence type="ECO:0000256" key="4">
    <source>
        <dbReference type="ARBA" id="ARBA00022475"/>
    </source>
</evidence>
<dbReference type="CDD" id="cd17928">
    <property type="entry name" value="DEXDc_SecA"/>
    <property type="match status" value="1"/>
</dbReference>
<keyword evidence="8" id="KW-0862">Zinc</keyword>
<dbReference type="NCBIfam" id="NF009538">
    <property type="entry name" value="PRK12904.1"/>
    <property type="match status" value="1"/>
</dbReference>
<dbReference type="Gene3D" id="3.90.1440.10">
    <property type="entry name" value="SecA, preprotein cross-linking domain"/>
    <property type="match status" value="1"/>
</dbReference>
<dbReference type="HAMAP" id="MF_01382">
    <property type="entry name" value="SecA"/>
    <property type="match status" value="1"/>
</dbReference>
<dbReference type="FunFam" id="1.10.3060.10:FF:000003">
    <property type="entry name" value="Protein translocase subunit SecA"/>
    <property type="match status" value="1"/>
</dbReference>
<feature type="region of interest" description="Disordered" evidence="16">
    <location>
        <begin position="810"/>
        <end position="838"/>
    </location>
</feature>
<comment type="similarity">
    <text evidence="2 14 15">Belongs to the SecA family.</text>
</comment>
<keyword evidence="11 14" id="KW-1278">Translocase</keyword>
<feature type="domain" description="Helicase ATP-binding" evidence="17">
    <location>
        <begin position="87"/>
        <end position="225"/>
    </location>
</feature>
<comment type="catalytic activity">
    <reaction evidence="14">
        <text>ATP + H2O + cellular proteinSide 1 = ADP + phosphate + cellular proteinSide 2.</text>
        <dbReference type="EC" id="7.4.2.8"/>
    </reaction>
</comment>
<keyword evidence="12 14" id="KW-0811">Translocation</keyword>
<evidence type="ECO:0000256" key="1">
    <source>
        <dbReference type="ARBA" id="ARBA00001947"/>
    </source>
</evidence>
<evidence type="ECO:0000256" key="7">
    <source>
        <dbReference type="ARBA" id="ARBA00022741"/>
    </source>
</evidence>
<dbReference type="InterPro" id="IPR014001">
    <property type="entry name" value="Helicase_ATP-bd"/>
</dbReference>
<organism evidence="20 21">
    <name type="scientific">Velocimicrobium porci</name>
    <dbReference type="NCBI Taxonomy" id="2606634"/>
    <lineage>
        <taxon>Bacteria</taxon>
        <taxon>Bacillati</taxon>
        <taxon>Bacillota</taxon>
        <taxon>Clostridia</taxon>
        <taxon>Lachnospirales</taxon>
        <taxon>Lachnospiraceae</taxon>
        <taxon>Velocimicrobium</taxon>
    </lineage>
</organism>
<dbReference type="InterPro" id="IPR044722">
    <property type="entry name" value="SecA_SF2_C"/>
</dbReference>
<dbReference type="EMBL" id="VUMT01000025">
    <property type="protein sequence ID" value="MSS64681.1"/>
    <property type="molecule type" value="Genomic_DNA"/>
</dbReference>
<protein>
    <recommendedName>
        <fullName evidence="14 15">Protein translocase subunit SecA</fullName>
        <ecNumber evidence="14">7.4.2.8</ecNumber>
    </recommendedName>
</protein>
<dbReference type="InterPro" id="IPR011115">
    <property type="entry name" value="SecA_DEAD"/>
</dbReference>
<dbReference type="InterPro" id="IPR004027">
    <property type="entry name" value="SEC_C_motif"/>
</dbReference>
<feature type="domain" description="SecA family profile" evidence="19">
    <location>
        <begin position="1"/>
        <end position="589"/>
    </location>
</feature>
<evidence type="ECO:0000256" key="14">
    <source>
        <dbReference type="HAMAP-Rule" id="MF_01382"/>
    </source>
</evidence>
<dbReference type="GO" id="GO:0031522">
    <property type="term" value="C:cell envelope Sec protein transport complex"/>
    <property type="evidence" value="ECO:0007669"/>
    <property type="project" value="TreeGrafter"/>
</dbReference>
<dbReference type="PROSITE" id="PS51192">
    <property type="entry name" value="HELICASE_ATP_BIND_1"/>
    <property type="match status" value="1"/>
</dbReference>
<dbReference type="NCBIfam" id="NF006630">
    <property type="entry name" value="PRK09200.1"/>
    <property type="match status" value="1"/>
</dbReference>
<evidence type="ECO:0000313" key="20">
    <source>
        <dbReference type="EMBL" id="MSS64681.1"/>
    </source>
</evidence>
<dbReference type="GO" id="GO:0005524">
    <property type="term" value="F:ATP binding"/>
    <property type="evidence" value="ECO:0007669"/>
    <property type="project" value="UniProtKB-UniRule"/>
</dbReference>
<dbReference type="AlphaFoldDB" id="A0A6L5Y1S5"/>
<dbReference type="SMART" id="SM00958">
    <property type="entry name" value="SecA_PP_bind"/>
    <property type="match status" value="1"/>
</dbReference>
<evidence type="ECO:0000256" key="11">
    <source>
        <dbReference type="ARBA" id="ARBA00022967"/>
    </source>
</evidence>
<keyword evidence="10 14" id="KW-0653">Protein transport</keyword>
<dbReference type="Gene3D" id="3.40.50.300">
    <property type="entry name" value="P-loop containing nucleotide triphosphate hydrolases"/>
    <property type="match status" value="3"/>
</dbReference>
<dbReference type="GO" id="GO:0017038">
    <property type="term" value="P:protein import"/>
    <property type="evidence" value="ECO:0007669"/>
    <property type="project" value="InterPro"/>
</dbReference>
<dbReference type="Pfam" id="PF07516">
    <property type="entry name" value="SecA_SW"/>
    <property type="match status" value="1"/>
</dbReference>
<keyword evidence="6" id="KW-0479">Metal-binding</keyword>
<comment type="caution">
    <text evidence="20">The sequence shown here is derived from an EMBL/GenBank/DDBJ whole genome shotgun (WGS) entry which is preliminary data.</text>
</comment>
<dbReference type="InterPro" id="IPR036266">
    <property type="entry name" value="SecA_Wing/Scaffold_sf"/>
</dbReference>
<dbReference type="GO" id="GO:0005886">
    <property type="term" value="C:plasma membrane"/>
    <property type="evidence" value="ECO:0007669"/>
    <property type="project" value="UniProtKB-SubCell"/>
</dbReference>
<dbReference type="SUPFAM" id="SSF81886">
    <property type="entry name" value="Helical scaffold and wing domains of SecA"/>
    <property type="match status" value="1"/>
</dbReference>
<dbReference type="InterPro" id="IPR011130">
    <property type="entry name" value="SecA_preprotein_X-link_dom"/>
</dbReference>
<keyword evidence="13 14" id="KW-0472">Membrane</keyword>
<dbReference type="SMART" id="SM00957">
    <property type="entry name" value="SecA_DEAD"/>
    <property type="match status" value="1"/>
</dbReference>
<dbReference type="PROSITE" id="PS51196">
    <property type="entry name" value="SECA_MOTOR_DEAD"/>
    <property type="match status" value="1"/>
</dbReference>
<dbReference type="GO" id="GO:0043952">
    <property type="term" value="P:protein transport by the Sec complex"/>
    <property type="evidence" value="ECO:0007669"/>
    <property type="project" value="TreeGrafter"/>
</dbReference>
<keyword evidence="21" id="KW-1185">Reference proteome</keyword>
<dbReference type="FunFam" id="3.40.50.300:FF:000429">
    <property type="entry name" value="Preprotein translocase subunit SecA"/>
    <property type="match status" value="1"/>
</dbReference>
<evidence type="ECO:0000256" key="16">
    <source>
        <dbReference type="SAM" id="MobiDB-lite"/>
    </source>
</evidence>
<dbReference type="PANTHER" id="PTHR30612">
    <property type="entry name" value="SECA INNER MEMBRANE COMPONENT OF SEC PROTEIN SECRETION SYSTEM"/>
    <property type="match status" value="1"/>
</dbReference>
<dbReference type="RefSeq" id="WP_154520072.1">
    <property type="nucleotide sequence ID" value="NZ_VUMT01000025.1"/>
</dbReference>
<feature type="domain" description="Helicase C-terminal" evidence="18">
    <location>
        <begin position="421"/>
        <end position="605"/>
    </location>
</feature>
<reference evidence="20 21" key="1">
    <citation type="submission" date="2019-08" db="EMBL/GenBank/DDBJ databases">
        <title>In-depth cultivation of the pig gut microbiome towards novel bacterial diversity and tailored functional studies.</title>
        <authorList>
            <person name="Wylensek D."/>
            <person name="Hitch T.C.A."/>
            <person name="Clavel T."/>
        </authorList>
    </citation>
    <scope>NUCLEOTIDE SEQUENCE [LARGE SCALE GENOMIC DNA]</scope>
    <source>
        <strain evidence="20 21">WCA-693-APC-MOT-I</strain>
    </source>
</reference>
<keyword evidence="7 14" id="KW-0547">Nucleotide-binding</keyword>
<keyword evidence="9 14" id="KW-0067">ATP-binding</keyword>
<sequence length="855" mass="97410">MSIITKIFGTHSERELKLVYPIVDKIEALEPEFEKLTDEELKNKTPEFKKRLQDGETLDDLLPEAYATVREAAKRVLGMRHYRVQLIGGVILHQGRITEMRTGEGKTLVSTLPAYLNALEGKGVHIVTVNDYLAKRDAEWMGQIHEFLGLTVGVILNGLDSEERRAAYNCDITYATNNELGFDYLRDNMVIYKEQLVLRDLHYAIIDEVDSVLIDEARTPLIISGQSGKSTRLYEACDVLARQLVRGEAKELTKMDALMKEDIQETGDFVVNEKDKNVNLTEEGVKKVEKFFSIENLADPENLEIQHNIILALRAHNLMFRDKDYVVKDDQVLIVDEFTGRIMPGRRYSDGLHQAIEAKEHVKVKRESKTLATITFQNFFNKYAKKSGMTGTALTEEKEFRDIYGMDVIEVPTNLPIKRVDMQDAVYKTKKEKLNAVVEEIVESHEKGQPVLVGTITIEASEELSAMLKKKGVPHKVLNAKFHEIEAEIIADAGQYGAVTIATNMAGRGTDIKLGEGVVELGGLKIIGTERHESRRIDNQLRGRAGRQGDPGVSRFYISLEDDLMRLFGSEKLMGVFNSLGMPEGEQIEHKMLSNAIEKAQMKIENNNFGIRKNLLEYDQVNNDQREIIYAERRRVLDGESMRDVIYKMITDTAERLVNRCISDEQLPEDWDMAELNNLLLPVFPIAPVKLTEEQIKHIKKNELVQQVKETVVKIYEAKEAEFPEIEHLREVERVILLKVIDSKWMDHIDDMDQLRQGIGLQAYGQRDPLVEYKFMGFEMFDEMTEAIAEETVKALMHVRIEQNVEREQVAKVTGTNKDEGAKGPVRRTGKKIQPNDPCPCGSGRKYKQCCGKNY</sequence>
<evidence type="ECO:0000259" key="19">
    <source>
        <dbReference type="PROSITE" id="PS51196"/>
    </source>
</evidence>
<dbReference type="Pfam" id="PF21090">
    <property type="entry name" value="P-loop_SecA"/>
    <property type="match status" value="2"/>
</dbReference>
<proteinExistence type="inferred from homology"/>
<keyword evidence="5 14" id="KW-0963">Cytoplasm</keyword>
<dbReference type="PROSITE" id="PS01312">
    <property type="entry name" value="SECA"/>
    <property type="match status" value="1"/>
</dbReference>
<dbReference type="InterPro" id="IPR001650">
    <property type="entry name" value="Helicase_C-like"/>
</dbReference>
<evidence type="ECO:0000259" key="17">
    <source>
        <dbReference type="PROSITE" id="PS51192"/>
    </source>
</evidence>
<dbReference type="GO" id="GO:0006605">
    <property type="term" value="P:protein targeting"/>
    <property type="evidence" value="ECO:0007669"/>
    <property type="project" value="UniProtKB-UniRule"/>
</dbReference>
<feature type="binding site" evidence="14">
    <location>
        <begin position="103"/>
        <end position="107"/>
    </location>
    <ligand>
        <name>ATP</name>
        <dbReference type="ChEBI" id="CHEBI:30616"/>
    </ligand>
</feature>
<evidence type="ECO:0000256" key="13">
    <source>
        <dbReference type="ARBA" id="ARBA00023136"/>
    </source>
</evidence>
<dbReference type="EC" id="7.4.2.8" evidence="14"/>
<dbReference type="GO" id="GO:0008564">
    <property type="term" value="F:protein-exporting ATPase activity"/>
    <property type="evidence" value="ECO:0007669"/>
    <property type="project" value="UniProtKB-EC"/>
</dbReference>
<dbReference type="Gene3D" id="1.10.3060.10">
    <property type="entry name" value="Helical scaffold and wing domains of SecA"/>
    <property type="match status" value="1"/>
</dbReference>